<evidence type="ECO:0000256" key="1">
    <source>
        <dbReference type="SAM" id="MobiDB-lite"/>
    </source>
</evidence>
<feature type="region of interest" description="Disordered" evidence="1">
    <location>
        <begin position="18"/>
        <end position="41"/>
    </location>
</feature>
<evidence type="ECO:0000313" key="2">
    <source>
        <dbReference type="EMBL" id="OCC14459.1"/>
    </source>
</evidence>
<organism evidence="2 3">
    <name type="scientific">Dissulfuribacter thermophilus</name>
    <dbReference type="NCBI Taxonomy" id="1156395"/>
    <lineage>
        <taxon>Bacteria</taxon>
        <taxon>Pseudomonadati</taxon>
        <taxon>Thermodesulfobacteriota</taxon>
        <taxon>Dissulfuribacteria</taxon>
        <taxon>Dissulfuribacterales</taxon>
        <taxon>Dissulfuribacteraceae</taxon>
        <taxon>Dissulfuribacter</taxon>
    </lineage>
</organism>
<protein>
    <submittedName>
        <fullName evidence="2">Uncharacterized protein</fullName>
    </submittedName>
</protein>
<reference evidence="2 3" key="1">
    <citation type="submission" date="2016-06" db="EMBL/GenBank/DDBJ databases">
        <title>Respiratory ammonification of nitrate coupled to the oxidation of elemental sulfur in deep-sea autotrophic thermophilic bacteria.</title>
        <authorList>
            <person name="Slobodkina G.B."/>
            <person name="Mardanov A.V."/>
            <person name="Ravin N.V."/>
            <person name="Frolova A.A."/>
            <person name="Viryasiv M.B."/>
            <person name="Chernyh N.A."/>
            <person name="Bonch-Osmolovskaya E.A."/>
            <person name="Slobodkin A.I."/>
        </authorList>
    </citation>
    <scope>NUCLEOTIDE SEQUENCE [LARGE SCALE GENOMIC DNA]</scope>
    <source>
        <strain evidence="2 3">S69</strain>
    </source>
</reference>
<keyword evidence="3" id="KW-1185">Reference proteome</keyword>
<evidence type="ECO:0000313" key="3">
    <source>
        <dbReference type="Proteomes" id="UP000093080"/>
    </source>
</evidence>
<name>A0A1B9F3E6_9BACT</name>
<accession>A0A1B9F3E6</accession>
<dbReference type="EMBL" id="MAGO01000012">
    <property type="protein sequence ID" value="OCC14459.1"/>
    <property type="molecule type" value="Genomic_DNA"/>
</dbReference>
<dbReference type="AlphaFoldDB" id="A0A1B9F3E6"/>
<gene>
    <name evidence="2" type="ORF">DBT_2188</name>
</gene>
<comment type="caution">
    <text evidence="2">The sequence shown here is derived from an EMBL/GenBank/DDBJ whole genome shotgun (WGS) entry which is preliminary data.</text>
</comment>
<sequence length="41" mass="4573">MPFEGKVNPYILINKGARAARNENKRGPLSPQSIPPRNGKR</sequence>
<proteinExistence type="predicted"/>
<dbReference type="Proteomes" id="UP000093080">
    <property type="component" value="Unassembled WGS sequence"/>
</dbReference>